<proteinExistence type="inferred from homology"/>
<dbReference type="PRINTS" id="PR01543">
    <property type="entry name" value="ANATRNSFRASE"/>
</dbReference>
<accession>A0A327ZT11</accession>
<evidence type="ECO:0000313" key="3">
    <source>
        <dbReference type="EMBL" id="RAK44634.1"/>
    </source>
</evidence>
<sequence length="284" mass="33170">MILLEIKEKNMAVLPTHKEALSNKQEEKIDNYIKFQDEKEIKHLTIDYLNELIAHYMLKVPFENINVQNKQEINLTLDGLYDKIISNHRGGYCYEMNTFFRHYLQKKDFVAFNTSATIVTPKGRSREGSHMTTIVEIDNNSYIADVGFGDLPMKAIPIGTHEHFETVMDINGTFRAIQINNQIFVQKLVDGEYKTKYEASIHAQELQDFKDNIEYNQYNPESIFVKQLLITMPNPDGRKTMTHRQMTITDHGEKTTTPVNKDNYRKLLEENFGLNIDIKRIDEQ</sequence>
<name>A0A327ZT11_9STAP</name>
<dbReference type="InterPro" id="IPR038765">
    <property type="entry name" value="Papain-like_cys_pep_sf"/>
</dbReference>
<dbReference type="GO" id="GO:0016407">
    <property type="term" value="F:acetyltransferase activity"/>
    <property type="evidence" value="ECO:0007669"/>
    <property type="project" value="InterPro"/>
</dbReference>
<dbReference type="AlphaFoldDB" id="A0A327ZT11"/>
<dbReference type="PANTHER" id="PTHR11786">
    <property type="entry name" value="N-HYDROXYARYLAMINE O-ACETYLTRANSFERASE"/>
    <property type="match status" value="1"/>
</dbReference>
<comment type="similarity">
    <text evidence="1 2">Belongs to the arylamine N-acetyltransferase family.</text>
</comment>
<evidence type="ECO:0000256" key="2">
    <source>
        <dbReference type="RuleBase" id="RU003452"/>
    </source>
</evidence>
<dbReference type="InterPro" id="IPR001447">
    <property type="entry name" value="Arylamine_N-AcTrfase"/>
</dbReference>
<comment type="caution">
    <text evidence="3">The sequence shown here is derived from an EMBL/GenBank/DDBJ whole genome shotgun (WGS) entry which is preliminary data.</text>
</comment>
<dbReference type="SUPFAM" id="SSF54001">
    <property type="entry name" value="Cysteine proteinases"/>
    <property type="match status" value="1"/>
</dbReference>
<evidence type="ECO:0000313" key="4">
    <source>
        <dbReference type="Proteomes" id="UP000249808"/>
    </source>
</evidence>
<evidence type="ECO:0000256" key="1">
    <source>
        <dbReference type="ARBA" id="ARBA00006547"/>
    </source>
</evidence>
<organism evidence="3 4">
    <name type="scientific">Macrococcus epidermidis</name>
    <dbReference type="NCBI Taxonomy" id="1902580"/>
    <lineage>
        <taxon>Bacteria</taxon>
        <taxon>Bacillati</taxon>
        <taxon>Bacillota</taxon>
        <taxon>Bacilli</taxon>
        <taxon>Bacillales</taxon>
        <taxon>Staphylococcaceae</taxon>
        <taxon>Macrococcus</taxon>
    </lineage>
</organism>
<dbReference type="Pfam" id="PF00797">
    <property type="entry name" value="Acetyltransf_2"/>
    <property type="match status" value="1"/>
</dbReference>
<gene>
    <name evidence="3" type="ORF">BHU61_07930</name>
</gene>
<protein>
    <submittedName>
        <fullName evidence="3">Arylamine N-acetyltransferase</fullName>
    </submittedName>
</protein>
<dbReference type="InterPro" id="IPR053710">
    <property type="entry name" value="Arylamine_NAT_domain_sf"/>
</dbReference>
<dbReference type="PANTHER" id="PTHR11786:SF0">
    <property type="entry name" value="ARYLAMINE N-ACETYLTRANSFERASE 4-RELATED"/>
    <property type="match status" value="1"/>
</dbReference>
<keyword evidence="3" id="KW-0808">Transferase</keyword>
<keyword evidence="4" id="KW-1185">Reference proteome</keyword>
<dbReference type="Gene3D" id="3.30.2140.20">
    <property type="match status" value="1"/>
</dbReference>
<dbReference type="Proteomes" id="UP000249808">
    <property type="component" value="Unassembled WGS sequence"/>
</dbReference>
<dbReference type="EMBL" id="PZJH01000003">
    <property type="protein sequence ID" value="RAK44634.1"/>
    <property type="molecule type" value="Genomic_DNA"/>
</dbReference>
<reference evidence="3 4" key="1">
    <citation type="journal article" date="2018" name="Front. Microbiol.">
        <title>Description and Comparative Genomics of Macrococcus caseolyticus subsp. hominis subsp. nov., Macrococcus goetzii sp. nov., Macrococcus epidermidis sp. nov., and Macrococcus bohemicus sp. nov., Novel Macrococci From Human Clinical Material With Virulence Potential and Suspected Uptake of Foreign DNA by Natural Transformation.</title>
        <authorList>
            <person name="Maslanova I."/>
            <person name="Wertheimer Z."/>
            <person name="Sedlacek I."/>
            <person name="Svec P."/>
            <person name="Indrakova A."/>
            <person name="Kovarovic V."/>
            <person name="Schumann P."/>
            <person name="Sproer C."/>
            <person name="Kralova S."/>
            <person name="Sedo O."/>
            <person name="Kristofova L."/>
            <person name="Vrbovska V."/>
            <person name="Fuzik T."/>
            <person name="Petras P."/>
            <person name="Zdrahal Z."/>
            <person name="Ruzickova V."/>
            <person name="Doskar J."/>
            <person name="Pantucek R."/>
        </authorList>
    </citation>
    <scope>NUCLEOTIDE SEQUENCE [LARGE SCALE GENOMIC DNA]</scope>
    <source>
        <strain evidence="3 4">01/688</strain>
    </source>
</reference>